<reference evidence="2" key="1">
    <citation type="submission" date="2023-04" db="EMBL/GenBank/DDBJ databases">
        <title>Phytophthora fragariaefolia NBRC 109709.</title>
        <authorList>
            <person name="Ichikawa N."/>
            <person name="Sato H."/>
            <person name="Tonouchi N."/>
        </authorList>
    </citation>
    <scope>NUCLEOTIDE SEQUENCE</scope>
    <source>
        <strain evidence="2">NBRC 109709</strain>
    </source>
</reference>
<feature type="region of interest" description="Disordered" evidence="1">
    <location>
        <begin position="103"/>
        <end position="127"/>
    </location>
</feature>
<evidence type="ECO:0000313" key="2">
    <source>
        <dbReference type="EMBL" id="GMF25384.1"/>
    </source>
</evidence>
<keyword evidence="3" id="KW-1185">Reference proteome</keyword>
<proteinExistence type="predicted"/>
<gene>
    <name evidence="2" type="ORF">Pfra01_000453200</name>
</gene>
<feature type="region of interest" description="Disordered" evidence="1">
    <location>
        <begin position="48"/>
        <end position="76"/>
    </location>
</feature>
<evidence type="ECO:0000313" key="3">
    <source>
        <dbReference type="Proteomes" id="UP001165121"/>
    </source>
</evidence>
<dbReference type="EMBL" id="BSXT01000356">
    <property type="protein sequence ID" value="GMF25384.1"/>
    <property type="molecule type" value="Genomic_DNA"/>
</dbReference>
<sequence length="166" mass="17525">MCRSRHINPKTSSEEKLVLIPNEHATTQATGTPAASAAANTVVASSATTGSSSASASVVTSTVTTSGSPKRHRSLGEYKKARGNVMFARVELEARFDVGSDVDMENGEVDEETPSSTRDSLRSDGTGIRKLPVEAECPSGRYYVKAGVLLLKTSTRTQLVTVSAFT</sequence>
<comment type="caution">
    <text evidence="2">The sequence shown here is derived from an EMBL/GenBank/DDBJ whole genome shotgun (WGS) entry which is preliminary data.</text>
</comment>
<feature type="compositionally biased region" description="Acidic residues" evidence="1">
    <location>
        <begin position="103"/>
        <end position="113"/>
    </location>
</feature>
<dbReference type="Proteomes" id="UP001165121">
    <property type="component" value="Unassembled WGS sequence"/>
</dbReference>
<protein>
    <submittedName>
        <fullName evidence="2">Unnamed protein product</fullName>
    </submittedName>
</protein>
<feature type="compositionally biased region" description="Low complexity" evidence="1">
    <location>
        <begin position="48"/>
        <end position="68"/>
    </location>
</feature>
<dbReference type="AlphaFoldDB" id="A0A9W6X0F1"/>
<organism evidence="2 3">
    <name type="scientific">Phytophthora fragariaefolia</name>
    <dbReference type="NCBI Taxonomy" id="1490495"/>
    <lineage>
        <taxon>Eukaryota</taxon>
        <taxon>Sar</taxon>
        <taxon>Stramenopiles</taxon>
        <taxon>Oomycota</taxon>
        <taxon>Peronosporomycetes</taxon>
        <taxon>Peronosporales</taxon>
        <taxon>Peronosporaceae</taxon>
        <taxon>Phytophthora</taxon>
    </lineage>
</organism>
<name>A0A9W6X0F1_9STRA</name>
<accession>A0A9W6X0F1</accession>
<evidence type="ECO:0000256" key="1">
    <source>
        <dbReference type="SAM" id="MobiDB-lite"/>
    </source>
</evidence>